<gene>
    <name evidence="3" type="ORF">ACK2TP_03945</name>
</gene>
<sequence length="196" mass="20019">MLFRALFVASVAALSLGASAHASTFALENFSGATLPLTITSVGVTASFTSATGEFQVQDTTGLLPFNTALLDNNFFANDPLNIAFSAPVSGTIVIPFAILDLFSTTDSFTLTANTGQTLTVAAVLDSLNFAEPGGVAQFALNAPITSLTLSGSNPNASFAIGDISTLPAAVTPEPTSIVLLATGLVGMASRRLRRS</sequence>
<dbReference type="InterPro" id="IPR013424">
    <property type="entry name" value="Ice-binding_C"/>
</dbReference>
<name>A0ABW9KJV2_9BACT</name>
<accession>A0ABW9KJV2</accession>
<keyword evidence="1" id="KW-0732">Signal</keyword>
<dbReference type="Pfam" id="PF07589">
    <property type="entry name" value="PEP-CTERM"/>
    <property type="match status" value="1"/>
</dbReference>
<dbReference type="RefSeq" id="WP_263413548.1">
    <property type="nucleotide sequence ID" value="NZ_BAABBH010000001.1"/>
</dbReference>
<feature type="signal peptide" evidence="1">
    <location>
        <begin position="1"/>
        <end position="20"/>
    </location>
</feature>
<dbReference type="Proteomes" id="UP001634747">
    <property type="component" value="Unassembled WGS sequence"/>
</dbReference>
<keyword evidence="4" id="KW-1185">Reference proteome</keyword>
<evidence type="ECO:0000313" key="4">
    <source>
        <dbReference type="Proteomes" id="UP001634747"/>
    </source>
</evidence>
<proteinExistence type="predicted"/>
<dbReference type="EMBL" id="JBJYXY010000001">
    <property type="protein sequence ID" value="MFN2974904.1"/>
    <property type="molecule type" value="Genomic_DNA"/>
</dbReference>
<feature type="domain" description="Ice-binding protein C-terminal" evidence="2">
    <location>
        <begin position="172"/>
        <end position="195"/>
    </location>
</feature>
<evidence type="ECO:0000256" key="1">
    <source>
        <dbReference type="SAM" id="SignalP"/>
    </source>
</evidence>
<feature type="chain" id="PRO_5047425129" evidence="1">
    <location>
        <begin position="21"/>
        <end position="196"/>
    </location>
</feature>
<evidence type="ECO:0000313" key="3">
    <source>
        <dbReference type="EMBL" id="MFN2974904.1"/>
    </source>
</evidence>
<protein>
    <submittedName>
        <fullName evidence="3">PEP-CTERM sorting domain-containing protein</fullName>
    </submittedName>
</protein>
<evidence type="ECO:0000259" key="2">
    <source>
        <dbReference type="Pfam" id="PF07589"/>
    </source>
</evidence>
<reference evidence="3 4" key="1">
    <citation type="submission" date="2024-12" db="EMBL/GenBank/DDBJ databases">
        <authorList>
            <person name="Lee Y."/>
        </authorList>
    </citation>
    <scope>NUCLEOTIDE SEQUENCE [LARGE SCALE GENOMIC DNA]</scope>
    <source>
        <strain evidence="3 4">03SUJ4</strain>
    </source>
</reference>
<comment type="caution">
    <text evidence="3">The sequence shown here is derived from an EMBL/GenBank/DDBJ whole genome shotgun (WGS) entry which is preliminary data.</text>
</comment>
<dbReference type="NCBIfam" id="TIGR02595">
    <property type="entry name" value="PEP_CTERM"/>
    <property type="match status" value="1"/>
</dbReference>
<organism evidence="3 4">
    <name type="scientific">Terriglobus aquaticus</name>
    <dbReference type="NCBI Taxonomy" id="940139"/>
    <lineage>
        <taxon>Bacteria</taxon>
        <taxon>Pseudomonadati</taxon>
        <taxon>Acidobacteriota</taxon>
        <taxon>Terriglobia</taxon>
        <taxon>Terriglobales</taxon>
        <taxon>Acidobacteriaceae</taxon>
        <taxon>Terriglobus</taxon>
    </lineage>
</organism>